<feature type="compositionally biased region" description="Basic and acidic residues" evidence="2">
    <location>
        <begin position="274"/>
        <end position="290"/>
    </location>
</feature>
<feature type="compositionally biased region" description="Polar residues" evidence="2">
    <location>
        <begin position="307"/>
        <end position="317"/>
    </location>
</feature>
<dbReference type="PROSITE" id="PS50157">
    <property type="entry name" value="ZINC_FINGER_C2H2_2"/>
    <property type="match status" value="1"/>
</dbReference>
<gene>
    <name evidence="4" type="ORF">EWM64_g8631</name>
</gene>
<keyword evidence="5" id="KW-1185">Reference proteome</keyword>
<feature type="non-terminal residue" evidence="4">
    <location>
        <position position="381"/>
    </location>
</feature>
<dbReference type="AlphaFoldDB" id="A0A4Y9ZPL7"/>
<proteinExistence type="predicted"/>
<keyword evidence="1" id="KW-0863">Zinc-finger</keyword>
<evidence type="ECO:0000256" key="1">
    <source>
        <dbReference type="PROSITE-ProRule" id="PRU00042"/>
    </source>
</evidence>
<comment type="caution">
    <text evidence="4">The sequence shown here is derived from an EMBL/GenBank/DDBJ whole genome shotgun (WGS) entry which is preliminary data.</text>
</comment>
<feature type="region of interest" description="Disordered" evidence="2">
    <location>
        <begin position="202"/>
        <end position="381"/>
    </location>
</feature>
<dbReference type="GO" id="GO:0008270">
    <property type="term" value="F:zinc ion binding"/>
    <property type="evidence" value="ECO:0007669"/>
    <property type="project" value="UniProtKB-KW"/>
</dbReference>
<dbReference type="OrthoDB" id="6910977at2759"/>
<name>A0A4Y9ZPL7_9AGAM</name>
<dbReference type="InterPro" id="IPR013087">
    <property type="entry name" value="Znf_C2H2_type"/>
</dbReference>
<dbReference type="PROSITE" id="PS00028">
    <property type="entry name" value="ZINC_FINGER_C2H2_1"/>
    <property type="match status" value="1"/>
</dbReference>
<organism evidence="4 5">
    <name type="scientific">Hericium alpestre</name>
    <dbReference type="NCBI Taxonomy" id="135208"/>
    <lineage>
        <taxon>Eukaryota</taxon>
        <taxon>Fungi</taxon>
        <taxon>Dikarya</taxon>
        <taxon>Basidiomycota</taxon>
        <taxon>Agaricomycotina</taxon>
        <taxon>Agaricomycetes</taxon>
        <taxon>Russulales</taxon>
        <taxon>Hericiaceae</taxon>
        <taxon>Hericium</taxon>
    </lineage>
</organism>
<sequence>MGDLGLNWNDSLLAELIGNASQTTSLENTYLTTPGLSHSTPVLPDPTELVPSYYSSKPLLPEATINEVEFGFDTYLPESANPTFLSDRRAWANAAPEDIPAPAKIPAPEEITCPDDCFDITNLPLTLSESSQGPPLRQTSYDTSPTTASYYGSLFEQCLAPYSPAATSVDACSPNWPVQVKFKLPSTGDLLEWLYPATAGESSQAVASSSSSSKRRLKDDDAVAEPATKRIKVEGSYQGLLLPPLPGEPSKRKYEDDDDESIDKPLMKRRREMKRPALDAETQTRREPIRTLRHHIHRLAGPEHGDVSTSQDTTKFSTCEVEGSEQAHSGSSSQTEQAETASSEPIRCTRAGCTKTFGRKAERDRHDRSVHIKAKLPCPEP</sequence>
<protein>
    <recommendedName>
        <fullName evidence="3">C2H2-type domain-containing protein</fullName>
    </recommendedName>
</protein>
<evidence type="ECO:0000259" key="3">
    <source>
        <dbReference type="PROSITE" id="PS50157"/>
    </source>
</evidence>
<accession>A0A4Y9ZPL7</accession>
<keyword evidence="1" id="KW-0479">Metal-binding</keyword>
<feature type="compositionally biased region" description="Polar residues" evidence="2">
    <location>
        <begin position="326"/>
        <end position="343"/>
    </location>
</feature>
<dbReference type="Proteomes" id="UP000298061">
    <property type="component" value="Unassembled WGS sequence"/>
</dbReference>
<evidence type="ECO:0000256" key="2">
    <source>
        <dbReference type="SAM" id="MobiDB-lite"/>
    </source>
</evidence>
<feature type="compositionally biased region" description="Basic and acidic residues" evidence="2">
    <location>
        <begin position="359"/>
        <end position="370"/>
    </location>
</feature>
<feature type="compositionally biased region" description="Low complexity" evidence="2">
    <location>
        <begin position="202"/>
        <end position="212"/>
    </location>
</feature>
<evidence type="ECO:0000313" key="5">
    <source>
        <dbReference type="Proteomes" id="UP000298061"/>
    </source>
</evidence>
<dbReference type="EMBL" id="SFCI01001600">
    <property type="protein sequence ID" value="TFY75379.1"/>
    <property type="molecule type" value="Genomic_DNA"/>
</dbReference>
<reference evidence="4 5" key="1">
    <citation type="submission" date="2019-02" db="EMBL/GenBank/DDBJ databases">
        <title>Genome sequencing of the rare red list fungi Hericium alpestre (H. flagellum).</title>
        <authorList>
            <person name="Buettner E."/>
            <person name="Kellner H."/>
        </authorList>
    </citation>
    <scope>NUCLEOTIDE SEQUENCE [LARGE SCALE GENOMIC DNA]</scope>
    <source>
        <strain evidence="4 5">DSM 108284</strain>
    </source>
</reference>
<evidence type="ECO:0000313" key="4">
    <source>
        <dbReference type="EMBL" id="TFY75379.1"/>
    </source>
</evidence>
<keyword evidence="1" id="KW-0862">Zinc</keyword>
<feature type="domain" description="C2H2-type" evidence="3">
    <location>
        <begin position="346"/>
        <end position="376"/>
    </location>
</feature>
<feature type="compositionally biased region" description="Basic and acidic residues" evidence="2">
    <location>
        <begin position="217"/>
        <end position="233"/>
    </location>
</feature>